<evidence type="ECO:0000313" key="3">
    <source>
        <dbReference type="EMBL" id="PIC47616.1"/>
    </source>
</evidence>
<sequence length="295" mass="34815">MPVDIKLECIGKMKLKERLSLRCTAKAEKSLVDSKKMHFIKCTFHRNWIEFISKNEYFFAKKFEDQKAWLNLMQYILKFGVFDKIFFRDGVEELVNTCFLGNFSQLIPAKNIEIGPFNLATVINILQKFKDDAESISLDSCRQEEFLDAILQHSHVQNANYCQIKSLAETDDIQKIAQMWIDNDSKIGTTFHITSVSNYSFYLLPTHFADRIVSQTEKRIRIRTNNPDKHILLEQEHQGVFLFLVLVCRFHRLMVISADVKESEYDENNEERMRKMEPEWFDWGLGYSSDEEYDD</sequence>
<evidence type="ECO:0000313" key="4">
    <source>
        <dbReference type="Proteomes" id="UP000230233"/>
    </source>
</evidence>
<feature type="domain" description="F-box" evidence="1">
    <location>
        <begin position="1"/>
        <end position="38"/>
    </location>
</feature>
<dbReference type="PANTHER" id="PTHR31006">
    <property type="entry name" value="F-BOX DOMAIN-CONTAINING PROTEIN-RELATED-RELATED"/>
    <property type="match status" value="1"/>
</dbReference>
<dbReference type="Pfam" id="PF00646">
    <property type="entry name" value="F-box"/>
    <property type="match status" value="1"/>
</dbReference>
<dbReference type="Proteomes" id="UP000230233">
    <property type="component" value="Chromosome II"/>
</dbReference>
<feature type="domain" description="DUF38" evidence="2">
    <location>
        <begin position="102"/>
        <end position="176"/>
    </location>
</feature>
<proteinExistence type="predicted"/>
<protein>
    <submittedName>
        <fullName evidence="3">Uncharacterized protein</fullName>
    </submittedName>
</protein>
<evidence type="ECO:0000259" key="1">
    <source>
        <dbReference type="Pfam" id="PF00646"/>
    </source>
</evidence>
<dbReference type="EMBL" id="PDUG01000002">
    <property type="protein sequence ID" value="PIC47616.1"/>
    <property type="molecule type" value="Genomic_DNA"/>
</dbReference>
<keyword evidence="4" id="KW-1185">Reference proteome</keyword>
<accession>A0A2G5V7V1</accession>
<comment type="caution">
    <text evidence="3">The sequence shown here is derived from an EMBL/GenBank/DDBJ whole genome shotgun (WGS) entry which is preliminary data.</text>
</comment>
<name>A0A2G5V7V1_9PELO</name>
<gene>
    <name evidence="3" type="primary">Cnig_chr_II.g6911</name>
    <name evidence="3" type="ORF">B9Z55_006911</name>
</gene>
<dbReference type="OrthoDB" id="5784581at2759"/>
<dbReference type="InterPro" id="IPR042317">
    <property type="entry name" value="She-1-like"/>
</dbReference>
<organism evidence="3 4">
    <name type="scientific">Caenorhabditis nigoni</name>
    <dbReference type="NCBI Taxonomy" id="1611254"/>
    <lineage>
        <taxon>Eukaryota</taxon>
        <taxon>Metazoa</taxon>
        <taxon>Ecdysozoa</taxon>
        <taxon>Nematoda</taxon>
        <taxon>Chromadorea</taxon>
        <taxon>Rhabditida</taxon>
        <taxon>Rhabditina</taxon>
        <taxon>Rhabditomorpha</taxon>
        <taxon>Rhabditoidea</taxon>
        <taxon>Rhabditidae</taxon>
        <taxon>Peloderinae</taxon>
        <taxon>Caenorhabditis</taxon>
    </lineage>
</organism>
<dbReference type="AlphaFoldDB" id="A0A2G5V7V1"/>
<dbReference type="PANTHER" id="PTHR31006:SF3">
    <property type="entry name" value="F-BOX DOMAIN-CONTAINING PROTEIN-RELATED"/>
    <property type="match status" value="1"/>
</dbReference>
<dbReference type="Pfam" id="PF01827">
    <property type="entry name" value="FTH"/>
    <property type="match status" value="1"/>
</dbReference>
<dbReference type="InterPro" id="IPR002900">
    <property type="entry name" value="DUF38/FTH_CAE_spp"/>
</dbReference>
<evidence type="ECO:0000259" key="2">
    <source>
        <dbReference type="Pfam" id="PF01827"/>
    </source>
</evidence>
<dbReference type="InterPro" id="IPR001810">
    <property type="entry name" value="F-box_dom"/>
</dbReference>
<reference evidence="4" key="1">
    <citation type="submission" date="2017-10" db="EMBL/GenBank/DDBJ databases">
        <title>Rapid genome shrinkage in a self-fertile nematode reveals novel sperm competition proteins.</title>
        <authorList>
            <person name="Yin D."/>
            <person name="Schwarz E.M."/>
            <person name="Thomas C.G."/>
            <person name="Felde R.L."/>
            <person name="Korf I.F."/>
            <person name="Cutter A.D."/>
            <person name="Schartner C.M."/>
            <person name="Ralston E.J."/>
            <person name="Meyer B.J."/>
            <person name="Haag E.S."/>
        </authorList>
    </citation>
    <scope>NUCLEOTIDE SEQUENCE [LARGE SCALE GENOMIC DNA]</scope>
    <source>
        <strain evidence="4">JU1422</strain>
    </source>
</reference>